<dbReference type="PANTHER" id="PTHR48229:SF1">
    <property type="entry name" value="ALPHA METHYLACYL-COA RACEMASE-RELATED"/>
    <property type="match status" value="1"/>
</dbReference>
<dbReference type="InterPro" id="IPR003673">
    <property type="entry name" value="CoA-Trfase_fam_III"/>
</dbReference>
<comment type="caution">
    <text evidence="2">The sequence shown here is derived from an EMBL/GenBank/DDBJ whole genome shotgun (WGS) entry which is preliminary data.</text>
</comment>
<comment type="similarity">
    <text evidence="1">Belongs to the CoA-transferase III family.</text>
</comment>
<dbReference type="EMBL" id="WVTA01000018">
    <property type="protein sequence ID" value="KAK3197577.1"/>
    <property type="molecule type" value="Genomic_DNA"/>
</dbReference>
<evidence type="ECO:0000313" key="2">
    <source>
        <dbReference type="EMBL" id="KAK3197577.1"/>
    </source>
</evidence>
<sequence length="590" mass="65719">MTPFLGTINGYANGTFTYPSRTTTSSTANGTANTLLDGTQAALKHLLDRVSAQLPPECLPHVARTHFSTANTGSPYFPSPLKQTEAISALKAVEAGLAASIADLANTPVHHRQIDVDLERASAFLFSTYLATVDGLDKANPKVKKYLKDTDLLQAQSIQYRRLSANLYATKNPGEYFHLHGSLEATKALNMVGLDGHRPDLTDYHECIKVIEDHVKRYTVDELEEMNWRIKQAGVTCLKWEDFQRTEHGQTMLHEPPWKVDVLETDTPPAPFPFASSAAPKPQILAGIRVLELCRIIAGPAMGRGLAEYGAEVIKITSPNLSDVPFFQVDGNLGKHAAELNLRDPNDRKVFEELLQSADVVLDGYRPGSLKRLGYGPQQIMQLTKDRKRGIVYVAENCFGHVGPWSSRPGWQQIADCVTGVAWAQGLAMGLNEPVVPPFPMSDYGTGCMGTIAALTGLYRRARYGGSYLGTTSLCQYDIYLLQLGLYDDAMMMQLRKQHDSEFFQLRHHDSVDEVGKRALKTMRRTHPELFDEKHMQECFSRGFNATVRTIKPVVQIEGTWNGFLRSTRPNGFDQPSWKDWEVDDDMLKG</sequence>
<keyword evidence="3" id="KW-1185">Reference proteome</keyword>
<dbReference type="InterPro" id="IPR023606">
    <property type="entry name" value="CoA-Trfase_III_dom_1_sf"/>
</dbReference>
<protein>
    <submittedName>
        <fullName evidence="2">Uncharacterized protein</fullName>
    </submittedName>
</protein>
<dbReference type="Proteomes" id="UP001280581">
    <property type="component" value="Unassembled WGS sequence"/>
</dbReference>
<dbReference type="Pfam" id="PF02515">
    <property type="entry name" value="CoA_transf_3"/>
    <property type="match status" value="1"/>
</dbReference>
<dbReference type="AlphaFoldDB" id="A0AAN6RD03"/>
<reference evidence="2 3" key="1">
    <citation type="submission" date="2021-02" db="EMBL/GenBank/DDBJ databases">
        <title>Genome assembly of Pseudopithomyces chartarum.</title>
        <authorList>
            <person name="Jauregui R."/>
            <person name="Singh J."/>
            <person name="Voisey C."/>
        </authorList>
    </citation>
    <scope>NUCLEOTIDE SEQUENCE [LARGE SCALE GENOMIC DNA]</scope>
    <source>
        <strain evidence="2 3">AGR01</strain>
    </source>
</reference>
<dbReference type="GO" id="GO:0003824">
    <property type="term" value="F:catalytic activity"/>
    <property type="evidence" value="ECO:0007669"/>
    <property type="project" value="InterPro"/>
</dbReference>
<gene>
    <name evidence="2" type="ORF">GRF29_216g672854</name>
</gene>
<dbReference type="PANTHER" id="PTHR48229">
    <property type="entry name" value="CAIB/BAIF FAMILY ENZYME (AFU_ORTHOLOGUE AFUA_1G05360)-RELATED"/>
    <property type="match status" value="1"/>
</dbReference>
<name>A0AAN6RD03_9PLEO</name>
<dbReference type="Gene3D" id="3.40.50.10540">
    <property type="entry name" value="Crotonobetainyl-coa:carnitine coa-transferase, domain 1"/>
    <property type="match status" value="1"/>
</dbReference>
<proteinExistence type="inferred from homology"/>
<dbReference type="InterPro" id="IPR052985">
    <property type="entry name" value="CoA-trans_III_biosynth/detox"/>
</dbReference>
<dbReference type="SUPFAM" id="SSF89796">
    <property type="entry name" value="CoA-transferase family III (CaiB/BaiF)"/>
    <property type="match status" value="2"/>
</dbReference>
<accession>A0AAN6RD03</accession>
<evidence type="ECO:0000256" key="1">
    <source>
        <dbReference type="ARBA" id="ARBA00008383"/>
    </source>
</evidence>
<evidence type="ECO:0000313" key="3">
    <source>
        <dbReference type="Proteomes" id="UP001280581"/>
    </source>
</evidence>
<organism evidence="2 3">
    <name type="scientific">Pseudopithomyces chartarum</name>
    <dbReference type="NCBI Taxonomy" id="1892770"/>
    <lineage>
        <taxon>Eukaryota</taxon>
        <taxon>Fungi</taxon>
        <taxon>Dikarya</taxon>
        <taxon>Ascomycota</taxon>
        <taxon>Pezizomycotina</taxon>
        <taxon>Dothideomycetes</taxon>
        <taxon>Pleosporomycetidae</taxon>
        <taxon>Pleosporales</taxon>
        <taxon>Massarineae</taxon>
        <taxon>Didymosphaeriaceae</taxon>
        <taxon>Pseudopithomyces</taxon>
    </lineage>
</organism>